<dbReference type="Proteomes" id="UP001159363">
    <property type="component" value="Chromosome X"/>
</dbReference>
<accession>A0ABQ9HTY3</accession>
<dbReference type="PANTHER" id="PTHR10773">
    <property type="entry name" value="DNA-DIRECTED RNA POLYMERASES I, II, AND III SUBUNIT RPABC2"/>
    <property type="match status" value="1"/>
</dbReference>
<evidence type="ECO:0000313" key="2">
    <source>
        <dbReference type="Proteomes" id="UP001159363"/>
    </source>
</evidence>
<organism evidence="1 2">
    <name type="scientific">Dryococelus australis</name>
    <dbReference type="NCBI Taxonomy" id="614101"/>
    <lineage>
        <taxon>Eukaryota</taxon>
        <taxon>Metazoa</taxon>
        <taxon>Ecdysozoa</taxon>
        <taxon>Arthropoda</taxon>
        <taxon>Hexapoda</taxon>
        <taxon>Insecta</taxon>
        <taxon>Pterygota</taxon>
        <taxon>Neoptera</taxon>
        <taxon>Polyneoptera</taxon>
        <taxon>Phasmatodea</taxon>
        <taxon>Verophasmatodea</taxon>
        <taxon>Anareolatae</taxon>
        <taxon>Phasmatidae</taxon>
        <taxon>Eurycanthinae</taxon>
        <taxon>Dryococelus</taxon>
    </lineage>
</organism>
<evidence type="ECO:0000313" key="1">
    <source>
        <dbReference type="EMBL" id="KAJ8887865.1"/>
    </source>
</evidence>
<reference evidence="1 2" key="1">
    <citation type="submission" date="2023-02" db="EMBL/GenBank/DDBJ databases">
        <title>LHISI_Scaffold_Assembly.</title>
        <authorList>
            <person name="Stuart O.P."/>
            <person name="Cleave R."/>
            <person name="Magrath M.J.L."/>
            <person name="Mikheyev A.S."/>
        </authorList>
    </citation>
    <scope>NUCLEOTIDE SEQUENCE [LARGE SCALE GENOMIC DNA]</scope>
    <source>
        <strain evidence="1">Daus_M_001</strain>
        <tissue evidence="1">Leg muscle</tissue>
    </source>
</reference>
<keyword evidence="2" id="KW-1185">Reference proteome</keyword>
<gene>
    <name evidence="1" type="ORF">PR048_014083</name>
</gene>
<proteinExistence type="predicted"/>
<protein>
    <submittedName>
        <fullName evidence="1">Uncharacterized protein</fullName>
    </submittedName>
</protein>
<dbReference type="Gene3D" id="2.40.10.10">
    <property type="entry name" value="Trypsin-like serine proteases"/>
    <property type="match status" value="1"/>
</dbReference>
<dbReference type="EMBL" id="JARBHB010000004">
    <property type="protein sequence ID" value="KAJ8887865.1"/>
    <property type="molecule type" value="Genomic_DNA"/>
</dbReference>
<dbReference type="InterPro" id="IPR043504">
    <property type="entry name" value="Peptidase_S1_PA_chymotrypsin"/>
</dbReference>
<sequence length="371" mass="41923">MTATALSPKTNPPNPSAMERKVPFRGLFRNWGIGYLMNPICFPRDELLTKSYVGEKTVVAGWGKTENTSSVLSSESFSVDCEDDVKYKAYITENNNGSDSDEMIVSASSSVNVTETSNHRDSHSPNKGVPISPLKRERAIKSLCSEKCKLQCAAKFSEEESNILFSTYLDLGDLGKQQQYIANSIVIMNPKYIYVQMGGTRSPRRPKNTFYFYRKDQKVRMCKVFFRNTLAINDSPIRTVLDKINKVGNVLLVYHLRAVDPSIKDGIKQPVESIPKIESHSLQANTSRHLIEGSISITGTSKYYVASCKEKKIPFPNYTFFYRLLTQELNISFFVPKKYLDTSKKKKNADKINGELIVAVYALQEEVRLPN</sequence>
<name>A0ABQ9HTY3_9NEOP</name>
<comment type="caution">
    <text evidence="1">The sequence shown here is derived from an EMBL/GenBank/DDBJ whole genome shotgun (WGS) entry which is preliminary data.</text>
</comment>
<dbReference type="PANTHER" id="PTHR10773:SF19">
    <property type="match status" value="1"/>
</dbReference>